<accession>A0A382AD58</accession>
<organism evidence="1">
    <name type="scientific">marine metagenome</name>
    <dbReference type="NCBI Taxonomy" id="408172"/>
    <lineage>
        <taxon>unclassified sequences</taxon>
        <taxon>metagenomes</taxon>
        <taxon>ecological metagenomes</taxon>
    </lineage>
</organism>
<reference evidence="1" key="1">
    <citation type="submission" date="2018-05" db="EMBL/GenBank/DDBJ databases">
        <authorList>
            <person name="Lanie J.A."/>
            <person name="Ng W.-L."/>
            <person name="Kazmierczak K.M."/>
            <person name="Andrzejewski T.M."/>
            <person name="Davidsen T.M."/>
            <person name="Wayne K.J."/>
            <person name="Tettelin H."/>
            <person name="Glass J.I."/>
            <person name="Rusch D."/>
            <person name="Podicherti R."/>
            <person name="Tsui H.-C.T."/>
            <person name="Winkler M.E."/>
        </authorList>
    </citation>
    <scope>NUCLEOTIDE SEQUENCE</scope>
</reference>
<protein>
    <submittedName>
        <fullName evidence="1">Uncharacterized protein</fullName>
    </submittedName>
</protein>
<sequence length="62" mass="7072">MSHIVPENQRQIGLEIESFYYDVPFNRLPASQTNCYSATDLLLDIQNSSLDDDLFSYSLEPG</sequence>
<gene>
    <name evidence="1" type="ORF">METZ01_LOCUS152055</name>
</gene>
<dbReference type="EMBL" id="UINC01024805">
    <property type="protein sequence ID" value="SVA99201.1"/>
    <property type="molecule type" value="Genomic_DNA"/>
</dbReference>
<feature type="non-terminal residue" evidence="1">
    <location>
        <position position="62"/>
    </location>
</feature>
<name>A0A382AD58_9ZZZZ</name>
<proteinExistence type="predicted"/>
<evidence type="ECO:0000313" key="1">
    <source>
        <dbReference type="EMBL" id="SVA99201.1"/>
    </source>
</evidence>
<dbReference type="AlphaFoldDB" id="A0A382AD58"/>